<keyword evidence="7 11" id="KW-1133">Transmembrane helix</keyword>
<evidence type="ECO:0000256" key="7">
    <source>
        <dbReference type="ARBA" id="ARBA00022989"/>
    </source>
</evidence>
<dbReference type="InterPro" id="IPR036734">
    <property type="entry name" value="Neur_chan_lig-bd_sf"/>
</dbReference>
<keyword evidence="8 11" id="KW-0406">Ion transport</keyword>
<keyword evidence="3 11" id="KW-0813">Transport</keyword>
<feature type="transmembrane region" description="Helical" evidence="11">
    <location>
        <begin position="462"/>
        <end position="483"/>
    </location>
</feature>
<dbReference type="Gene3D" id="2.70.170.10">
    <property type="entry name" value="Neurotransmitter-gated ion-channel ligand-binding domain"/>
    <property type="match status" value="1"/>
</dbReference>
<accession>A0ABD2LZW1</accession>
<dbReference type="InterPro" id="IPR006028">
    <property type="entry name" value="GABAA/Glycine_rcpt"/>
</dbReference>
<reference evidence="14 15" key="1">
    <citation type="submission" date="2024-10" db="EMBL/GenBank/DDBJ databases">
        <authorList>
            <person name="Kim D."/>
        </authorList>
    </citation>
    <scope>NUCLEOTIDE SEQUENCE [LARGE SCALE GENOMIC DNA]</scope>
    <source>
        <strain evidence="14">BH-2024</strain>
    </source>
</reference>
<keyword evidence="10 11" id="KW-0407">Ion channel</keyword>
<evidence type="ECO:0000256" key="2">
    <source>
        <dbReference type="ARBA" id="ARBA00004236"/>
    </source>
</evidence>
<dbReference type="InterPro" id="IPR006201">
    <property type="entry name" value="Neur_channel"/>
</dbReference>
<dbReference type="InterPro" id="IPR006202">
    <property type="entry name" value="Neur_chan_lig-bd"/>
</dbReference>
<dbReference type="InterPro" id="IPR006029">
    <property type="entry name" value="Neurotrans-gated_channel_TM"/>
</dbReference>
<evidence type="ECO:0000256" key="4">
    <source>
        <dbReference type="ARBA" id="ARBA00022475"/>
    </source>
</evidence>
<dbReference type="Pfam" id="PF02931">
    <property type="entry name" value="Neur_chan_LBD"/>
    <property type="match status" value="1"/>
</dbReference>
<evidence type="ECO:0000259" key="12">
    <source>
        <dbReference type="Pfam" id="PF02931"/>
    </source>
</evidence>
<dbReference type="InterPro" id="IPR036719">
    <property type="entry name" value="Neuro-gated_channel_TM_sf"/>
</dbReference>
<dbReference type="GO" id="GO:0005230">
    <property type="term" value="F:extracellular ligand-gated monoatomic ion channel activity"/>
    <property type="evidence" value="ECO:0007669"/>
    <property type="project" value="UniProtKB-ARBA"/>
</dbReference>
<dbReference type="AlphaFoldDB" id="A0ABD2LZW1"/>
<evidence type="ECO:0000256" key="6">
    <source>
        <dbReference type="ARBA" id="ARBA00022729"/>
    </source>
</evidence>
<evidence type="ECO:0000256" key="8">
    <source>
        <dbReference type="ARBA" id="ARBA00023065"/>
    </source>
</evidence>
<evidence type="ECO:0000256" key="3">
    <source>
        <dbReference type="ARBA" id="ARBA00022448"/>
    </source>
</evidence>
<name>A0ABD2LZW1_9BILA</name>
<evidence type="ECO:0000256" key="5">
    <source>
        <dbReference type="ARBA" id="ARBA00022692"/>
    </source>
</evidence>
<gene>
    <name evidence="14" type="ORF">niasHT_007920</name>
</gene>
<feature type="transmembrane region" description="Helical" evidence="11">
    <location>
        <begin position="253"/>
        <end position="279"/>
    </location>
</feature>
<dbReference type="PRINTS" id="PR00252">
    <property type="entry name" value="NRIONCHANNEL"/>
</dbReference>
<dbReference type="CDD" id="cd19049">
    <property type="entry name" value="LGIC_TM_anion"/>
    <property type="match status" value="1"/>
</dbReference>
<evidence type="ECO:0000256" key="11">
    <source>
        <dbReference type="RuleBase" id="RU000687"/>
    </source>
</evidence>
<dbReference type="PRINTS" id="PR00253">
    <property type="entry name" value="GABAARECEPTR"/>
</dbReference>
<keyword evidence="15" id="KW-1185">Reference proteome</keyword>
<dbReference type="InterPro" id="IPR018000">
    <property type="entry name" value="Neurotransmitter_ion_chnl_CS"/>
</dbReference>
<sequence length="487" mass="56119">MLFRWLAMALFCLCCCCSTVSPTFGSIRHSIRQHKMGKKEHSVAKCNTIPTEKMIKLLLNNYSRSVSPSNPVAVFVETTIQDINELNVMSNSFSADLWFSAIWHDPRLSFVHFNSCRQNLSFDDTFEKFLWSPNVCLVNTKMSRVHSSPKPNVLLMLLSNGTVWLNYRAPCEFRLSDFPMDTVLCSLVFESYSFNTATVTIDWLPLAAVTLQTAEISASDFELTHTKHYKHTEYYKAGEWYRLTVEVGFRRRYGYYVLQVYANMYINVFLSWIAFCISLKALPARVILSVNTLMSLCLQFGNVIGSLPPVSYVKSIDYFMFVCIAFIFASLLEMAFIAYKDKKMVLRSLRMSFGIGSLFNLAGLSTASVAEGEENDQMGRRIANSRRRLSSVKKQVEMARERDILGEEMMDEGIHQLDDILPISEMLMEEDDAPRVRECVVHNFVARHRQRFLARGHRVDQLSFVLFPMAFSLFNALYWTYYLTKMK</sequence>
<keyword evidence="9 11" id="KW-0472">Membrane</keyword>
<dbReference type="InterPro" id="IPR038050">
    <property type="entry name" value="Neuro_actylchol_rec"/>
</dbReference>
<dbReference type="EMBL" id="JBICBT010000207">
    <property type="protein sequence ID" value="KAL3120628.1"/>
    <property type="molecule type" value="Genomic_DNA"/>
</dbReference>
<feature type="chain" id="PRO_5044528172" evidence="11">
    <location>
        <begin position="23"/>
        <end position="487"/>
    </location>
</feature>
<dbReference type="Proteomes" id="UP001620626">
    <property type="component" value="Unassembled WGS sequence"/>
</dbReference>
<comment type="subcellular location">
    <subcellularLocation>
        <location evidence="2">Cell membrane</location>
    </subcellularLocation>
    <subcellularLocation>
        <location evidence="1">Membrane</location>
        <topology evidence="1">Multi-pass membrane protein</topology>
    </subcellularLocation>
</comment>
<dbReference type="SUPFAM" id="SSF63712">
    <property type="entry name" value="Nicotinic receptor ligand binding domain-like"/>
    <property type="match status" value="1"/>
</dbReference>
<dbReference type="Pfam" id="PF02932">
    <property type="entry name" value="Neur_chan_memb"/>
    <property type="match status" value="1"/>
</dbReference>
<feature type="transmembrane region" description="Helical" evidence="11">
    <location>
        <begin position="318"/>
        <end position="339"/>
    </location>
</feature>
<dbReference type="CDD" id="cd18990">
    <property type="entry name" value="LGIC_ECD_GABAAR"/>
    <property type="match status" value="1"/>
</dbReference>
<evidence type="ECO:0000256" key="9">
    <source>
        <dbReference type="ARBA" id="ARBA00023136"/>
    </source>
</evidence>
<protein>
    <submittedName>
        <fullName evidence="14">Uncharacterized protein</fullName>
    </submittedName>
</protein>
<evidence type="ECO:0000313" key="15">
    <source>
        <dbReference type="Proteomes" id="UP001620626"/>
    </source>
</evidence>
<feature type="transmembrane region" description="Helical" evidence="11">
    <location>
        <begin position="286"/>
        <end position="306"/>
    </location>
</feature>
<proteinExistence type="inferred from homology"/>
<dbReference type="SUPFAM" id="SSF90112">
    <property type="entry name" value="Neurotransmitter-gated ion-channel transmembrane pore"/>
    <property type="match status" value="1"/>
</dbReference>
<evidence type="ECO:0000256" key="1">
    <source>
        <dbReference type="ARBA" id="ARBA00004141"/>
    </source>
</evidence>
<dbReference type="PROSITE" id="PS00236">
    <property type="entry name" value="NEUROTR_ION_CHANNEL"/>
    <property type="match status" value="1"/>
</dbReference>
<feature type="domain" description="Neurotransmitter-gated ion-channel transmembrane" evidence="13">
    <location>
        <begin position="268"/>
        <end position="479"/>
    </location>
</feature>
<evidence type="ECO:0000259" key="13">
    <source>
        <dbReference type="Pfam" id="PF02932"/>
    </source>
</evidence>
<dbReference type="PANTHER" id="PTHR18945">
    <property type="entry name" value="NEUROTRANSMITTER GATED ION CHANNEL"/>
    <property type="match status" value="1"/>
</dbReference>
<feature type="domain" description="Neurotransmitter-gated ion-channel ligand-binding" evidence="12">
    <location>
        <begin position="52"/>
        <end position="252"/>
    </location>
</feature>
<comment type="similarity">
    <text evidence="11">Belongs to the ligand-gated ion channel (TC 1.A.9) family.</text>
</comment>
<keyword evidence="6 11" id="KW-0732">Signal</keyword>
<keyword evidence="4" id="KW-1003">Cell membrane</keyword>
<organism evidence="14 15">
    <name type="scientific">Heterodera trifolii</name>
    <dbReference type="NCBI Taxonomy" id="157864"/>
    <lineage>
        <taxon>Eukaryota</taxon>
        <taxon>Metazoa</taxon>
        <taxon>Ecdysozoa</taxon>
        <taxon>Nematoda</taxon>
        <taxon>Chromadorea</taxon>
        <taxon>Rhabditida</taxon>
        <taxon>Tylenchina</taxon>
        <taxon>Tylenchomorpha</taxon>
        <taxon>Tylenchoidea</taxon>
        <taxon>Heteroderidae</taxon>
        <taxon>Heteroderinae</taxon>
        <taxon>Heterodera</taxon>
    </lineage>
</organism>
<evidence type="ECO:0000313" key="14">
    <source>
        <dbReference type="EMBL" id="KAL3120628.1"/>
    </source>
</evidence>
<comment type="caution">
    <text evidence="14">The sequence shown here is derived from an EMBL/GenBank/DDBJ whole genome shotgun (WGS) entry which is preliminary data.</text>
</comment>
<dbReference type="Gene3D" id="1.20.58.390">
    <property type="entry name" value="Neurotransmitter-gated ion-channel transmembrane domain"/>
    <property type="match status" value="2"/>
</dbReference>
<keyword evidence="5 11" id="KW-0812">Transmembrane</keyword>
<dbReference type="GO" id="GO:0005886">
    <property type="term" value="C:plasma membrane"/>
    <property type="evidence" value="ECO:0007669"/>
    <property type="project" value="UniProtKB-SubCell"/>
</dbReference>
<feature type="signal peptide" evidence="11">
    <location>
        <begin position="1"/>
        <end position="22"/>
    </location>
</feature>
<evidence type="ECO:0000256" key="10">
    <source>
        <dbReference type="ARBA" id="ARBA00023303"/>
    </source>
</evidence>